<dbReference type="Proteomes" id="UP000711488">
    <property type="component" value="Unassembled WGS sequence"/>
</dbReference>
<dbReference type="RefSeq" id="XP_018014716.1">
    <property type="nucleotide sequence ID" value="XM_018159227.2"/>
</dbReference>
<reference evidence="4" key="4">
    <citation type="submission" date="2025-04" db="UniProtKB">
        <authorList>
            <consortium name="RefSeq"/>
        </authorList>
    </citation>
    <scope>IDENTIFICATION</scope>
    <source>
        <tissue evidence="4">Whole organism</tissue>
    </source>
</reference>
<reference evidence="2" key="2">
    <citation type="journal article" date="2018" name="Environ. Sci. Technol.">
        <title>The Toxicogenome of Hyalella azteca: A Model for Sediment Ecotoxicology and Evolutionary Toxicology.</title>
        <authorList>
            <person name="Poynton H.C."/>
            <person name="Hasenbein S."/>
            <person name="Benoit J.B."/>
            <person name="Sepulveda M.S."/>
            <person name="Poelchau M.F."/>
            <person name="Hughes D.S.T."/>
            <person name="Murali S.C."/>
            <person name="Chen S."/>
            <person name="Glastad K.M."/>
            <person name="Goodisman M.A.D."/>
            <person name="Werren J.H."/>
            <person name="Vineis J.H."/>
            <person name="Bowen J.L."/>
            <person name="Friedrich M."/>
            <person name="Jones J."/>
            <person name="Robertson H.M."/>
            <person name="Feyereisen R."/>
            <person name="Mechler-Hickson A."/>
            <person name="Mathers N."/>
            <person name="Lee C.E."/>
            <person name="Colbourne J.K."/>
            <person name="Biales A."/>
            <person name="Johnston J.S."/>
            <person name="Wellborn G.A."/>
            <person name="Rosendale A.J."/>
            <person name="Cridge A.G."/>
            <person name="Munoz-Torres M.C."/>
            <person name="Bain P.A."/>
            <person name="Manny A.R."/>
            <person name="Major K.M."/>
            <person name="Lambert F.N."/>
            <person name="Vulpe C.D."/>
            <person name="Tuck P."/>
            <person name="Blalock B.J."/>
            <person name="Lin Y.Y."/>
            <person name="Smith M.E."/>
            <person name="Ochoa-Acuna H."/>
            <person name="Chen M.M."/>
            <person name="Childers C.P."/>
            <person name="Qu J."/>
            <person name="Dugan S."/>
            <person name="Lee S.L."/>
            <person name="Chao H."/>
            <person name="Dinh H."/>
            <person name="Han Y."/>
            <person name="Doddapaneni H."/>
            <person name="Worley K.C."/>
            <person name="Muzny D.M."/>
            <person name="Gibbs R.A."/>
            <person name="Richards S."/>
        </authorList>
    </citation>
    <scope>NUCLEOTIDE SEQUENCE</scope>
    <source>
        <strain evidence="2">HAZT.00-mixed</strain>
        <tissue evidence="2">Whole organism</tissue>
    </source>
</reference>
<keyword evidence="1" id="KW-0472">Membrane</keyword>
<keyword evidence="1" id="KW-1133">Transmembrane helix</keyword>
<dbReference type="EMBL" id="JQDR03010028">
    <property type="protein sequence ID" value="KAA0194807.1"/>
    <property type="molecule type" value="Genomic_DNA"/>
</dbReference>
<organism evidence="2">
    <name type="scientific">Hyalella azteca</name>
    <name type="common">Amphipod</name>
    <dbReference type="NCBI Taxonomy" id="294128"/>
    <lineage>
        <taxon>Eukaryota</taxon>
        <taxon>Metazoa</taxon>
        <taxon>Ecdysozoa</taxon>
        <taxon>Arthropoda</taxon>
        <taxon>Crustacea</taxon>
        <taxon>Multicrustacea</taxon>
        <taxon>Malacostraca</taxon>
        <taxon>Eumalacostraca</taxon>
        <taxon>Peracarida</taxon>
        <taxon>Amphipoda</taxon>
        <taxon>Senticaudata</taxon>
        <taxon>Talitrida</taxon>
        <taxon>Talitroidea</taxon>
        <taxon>Hyalellidae</taxon>
        <taxon>Hyalella</taxon>
    </lineage>
</organism>
<dbReference type="AlphaFoldDB" id="A0A6A0H0B8"/>
<evidence type="ECO:0000313" key="3">
    <source>
        <dbReference type="Proteomes" id="UP000694843"/>
    </source>
</evidence>
<keyword evidence="1" id="KW-0812">Transmembrane</keyword>
<evidence type="ECO:0000313" key="4">
    <source>
        <dbReference type="RefSeq" id="XP_018014716.1"/>
    </source>
</evidence>
<feature type="transmembrane region" description="Helical" evidence="1">
    <location>
        <begin position="21"/>
        <end position="42"/>
    </location>
</feature>
<dbReference type="PANTHER" id="PTHR38640:SF1">
    <property type="entry name" value="GEO09659P1"/>
    <property type="match status" value="1"/>
</dbReference>
<evidence type="ECO:0000256" key="1">
    <source>
        <dbReference type="SAM" id="Phobius"/>
    </source>
</evidence>
<reference evidence="2" key="3">
    <citation type="submission" date="2019-06" db="EMBL/GenBank/DDBJ databases">
        <authorList>
            <person name="Poynton C."/>
            <person name="Hasenbein S."/>
            <person name="Benoit J.B."/>
            <person name="Sepulveda M.S."/>
            <person name="Poelchau M.F."/>
            <person name="Murali S.C."/>
            <person name="Chen S."/>
            <person name="Glastad K.M."/>
            <person name="Werren J.H."/>
            <person name="Vineis J.H."/>
            <person name="Bowen J.L."/>
            <person name="Friedrich M."/>
            <person name="Jones J."/>
            <person name="Robertson H.M."/>
            <person name="Feyereisen R."/>
            <person name="Mechler-Hickson A."/>
            <person name="Mathers N."/>
            <person name="Lee C.E."/>
            <person name="Colbourne J.K."/>
            <person name="Biales A."/>
            <person name="Johnston J.S."/>
            <person name="Wellborn G.A."/>
            <person name="Rosendale A.J."/>
            <person name="Cridge A.G."/>
            <person name="Munoz-Torres M.C."/>
            <person name="Bain P.A."/>
            <person name="Manny A.R."/>
            <person name="Major K.M."/>
            <person name="Lambert F.N."/>
            <person name="Vulpe C.D."/>
            <person name="Tuck P."/>
            <person name="Blalock B.J."/>
            <person name="Lin Y.-Y."/>
            <person name="Smith M.E."/>
            <person name="Ochoa-Acuna H."/>
            <person name="Chen M.-J.M."/>
            <person name="Childers C.P."/>
            <person name="Qu J."/>
            <person name="Dugan S."/>
            <person name="Lee S.L."/>
            <person name="Chao H."/>
            <person name="Dinh H."/>
            <person name="Han Y."/>
            <person name="Doddapaneni H."/>
            <person name="Worley K.C."/>
            <person name="Muzny D.M."/>
            <person name="Gibbs R.A."/>
            <person name="Richards S."/>
        </authorList>
    </citation>
    <scope>NUCLEOTIDE SEQUENCE</scope>
    <source>
        <strain evidence="2">HAZT.00-mixed</strain>
        <tissue evidence="2">Whole organism</tissue>
    </source>
</reference>
<reference evidence="2" key="1">
    <citation type="submission" date="2014-08" db="EMBL/GenBank/DDBJ databases">
        <authorList>
            <person name="Murali S."/>
            <person name="Richards S."/>
            <person name="Bandaranaike D."/>
            <person name="Bellair M."/>
            <person name="Blankenburg K."/>
            <person name="Chao H."/>
            <person name="Dinh H."/>
            <person name="Doddapaneni H."/>
            <person name="Dugan-Rocha S."/>
            <person name="Elkadiri S."/>
            <person name="Gnanaolivu R."/>
            <person name="Hughes D."/>
            <person name="Lee S."/>
            <person name="Li M."/>
            <person name="Ming W."/>
            <person name="Munidasa M."/>
            <person name="Muniz J."/>
            <person name="Nguyen L."/>
            <person name="Osuji N."/>
            <person name="Pu L.-L."/>
            <person name="Puazo M."/>
            <person name="Skinner E."/>
            <person name="Qu C."/>
            <person name="Quiroz J."/>
            <person name="Raj R."/>
            <person name="Weissenberger G."/>
            <person name="Xin Y."/>
            <person name="Zou X."/>
            <person name="Han Y."/>
            <person name="Worley K."/>
            <person name="Muzny D."/>
            <person name="Gibbs R."/>
        </authorList>
    </citation>
    <scope>NUCLEOTIDE SEQUENCE</scope>
    <source>
        <strain evidence="2">HAZT.00-mixed</strain>
        <tissue evidence="2">Whole organism</tissue>
    </source>
</reference>
<dbReference type="Proteomes" id="UP000694843">
    <property type="component" value="Unplaced"/>
</dbReference>
<dbReference type="GeneID" id="108671656"/>
<keyword evidence="3" id="KW-1185">Reference proteome</keyword>
<feature type="transmembrane region" description="Helical" evidence="1">
    <location>
        <begin position="129"/>
        <end position="150"/>
    </location>
</feature>
<proteinExistence type="predicted"/>
<dbReference type="OMA" id="CYFWTRE"/>
<gene>
    <name evidence="4" type="primary">LOC108671656</name>
    <name evidence="2" type="ORF">HAZT_HAZT008203</name>
</gene>
<protein>
    <submittedName>
        <fullName evidence="4">Uncharacterized protein LOC108671656</fullName>
    </submittedName>
</protein>
<dbReference type="PANTHER" id="PTHR38640">
    <property type="entry name" value="GEO09659P1"/>
    <property type="match status" value="1"/>
</dbReference>
<name>A0A6A0H0B8_HYAAZ</name>
<feature type="transmembrane region" description="Helical" evidence="1">
    <location>
        <begin position="96"/>
        <end position="117"/>
    </location>
</feature>
<dbReference type="OrthoDB" id="5915502at2759"/>
<feature type="transmembrane region" description="Helical" evidence="1">
    <location>
        <begin position="54"/>
        <end position="76"/>
    </location>
</feature>
<accession>A0A6A0H0B8</accession>
<evidence type="ECO:0000313" key="2">
    <source>
        <dbReference type="EMBL" id="KAA0194807.1"/>
    </source>
</evidence>
<dbReference type="KEGG" id="hazt:108671656"/>
<sequence>METINNKLEQNGLQPITKQNILYYYIPMDGCVGFVILGSQMLSPEFYSKFKFLMIPRTVSLTNACLGTSLLGSALYISSRSHMKSLPISQKISYSILGSSLLNLGSVLGWALCRSWVSGDDSAGGSGVLLRAVAGGVAAAGVITLARSYLNFVDDQISKAK</sequence>